<dbReference type="PROSITE" id="PS51459">
    <property type="entry name" value="FIDO"/>
    <property type="match status" value="1"/>
</dbReference>
<dbReference type="EMBL" id="MFVE01000002">
    <property type="protein sequence ID" value="OGI95777.1"/>
    <property type="molecule type" value="Genomic_DNA"/>
</dbReference>
<gene>
    <name evidence="2" type="ORF">A2917_00485</name>
</gene>
<organism evidence="2 3">
    <name type="scientific">Candidatus Nomurabacteria bacterium RIFCSPLOWO2_01_FULL_42_17</name>
    <dbReference type="NCBI Taxonomy" id="1801780"/>
    <lineage>
        <taxon>Bacteria</taxon>
        <taxon>Candidatus Nomuraibacteriota</taxon>
    </lineage>
</organism>
<dbReference type="Gene3D" id="1.10.3290.10">
    <property type="entry name" value="Fido-like domain"/>
    <property type="match status" value="1"/>
</dbReference>
<evidence type="ECO:0000313" key="2">
    <source>
        <dbReference type="EMBL" id="OGI95777.1"/>
    </source>
</evidence>
<evidence type="ECO:0000259" key="1">
    <source>
        <dbReference type="PROSITE" id="PS51459"/>
    </source>
</evidence>
<protein>
    <recommendedName>
        <fullName evidence="1">Fido domain-containing protein</fullName>
    </recommendedName>
</protein>
<dbReference type="InterPro" id="IPR003812">
    <property type="entry name" value="Fido"/>
</dbReference>
<dbReference type="SUPFAM" id="SSF140931">
    <property type="entry name" value="Fic-like"/>
    <property type="match status" value="1"/>
</dbReference>
<proteinExistence type="predicted"/>
<comment type="caution">
    <text evidence="2">The sequence shown here is derived from an EMBL/GenBank/DDBJ whole genome shotgun (WGS) entry which is preliminary data.</text>
</comment>
<dbReference type="InterPro" id="IPR036597">
    <property type="entry name" value="Fido-like_dom_sf"/>
</dbReference>
<dbReference type="AlphaFoldDB" id="A0A1F6XNS4"/>
<name>A0A1F6XNS4_9BACT</name>
<accession>A0A1F6XNS4</accession>
<dbReference type="Pfam" id="PF02661">
    <property type="entry name" value="Fic"/>
    <property type="match status" value="1"/>
</dbReference>
<feature type="domain" description="Fido" evidence="1">
    <location>
        <begin position="47"/>
        <end position="187"/>
    </location>
</feature>
<reference evidence="2 3" key="1">
    <citation type="journal article" date="2016" name="Nat. Commun.">
        <title>Thousands of microbial genomes shed light on interconnected biogeochemical processes in an aquifer system.</title>
        <authorList>
            <person name="Anantharaman K."/>
            <person name="Brown C.T."/>
            <person name="Hug L.A."/>
            <person name="Sharon I."/>
            <person name="Castelle C.J."/>
            <person name="Probst A.J."/>
            <person name="Thomas B.C."/>
            <person name="Singh A."/>
            <person name="Wilkins M.J."/>
            <person name="Karaoz U."/>
            <person name="Brodie E.L."/>
            <person name="Williams K.H."/>
            <person name="Hubbard S.S."/>
            <person name="Banfield J.F."/>
        </authorList>
    </citation>
    <scope>NUCLEOTIDE SEQUENCE [LARGE SCALE GENOMIC DNA]</scope>
</reference>
<evidence type="ECO:0000313" key="3">
    <source>
        <dbReference type="Proteomes" id="UP000178104"/>
    </source>
</evidence>
<dbReference type="Proteomes" id="UP000178104">
    <property type="component" value="Unassembled WGS sequence"/>
</dbReference>
<sequence>MNEMPQTIDENSLREQQSGKVVDLLRRIGAYEYTQHLLASPEAANQFSFEKFKDFLVRINGIARDIPIHERRTDGERVRLEGMSTSAVPRHEDKEILLREAYESLGGLSLEDRAYLLPAMINEVHLFNDGNGRTSRILYTLLRSFVSEQAFDEALKTAIGKDGRYNSPDPDPSIIGPDREKIVLMRHGIKFGNEKGFFPVAPEDLRGFFAVTEKPDTPNGKKLMDMRDDDHAYVFLAAYEFLKEEKALEDFTVSNEHGDFLSPLKMEQTLTEGEWGEIFSRYFSIKREHARLLISAFLEPENYKNMEGTMNLKDYFKGKVQKRWEENRA</sequence>